<evidence type="ECO:0000313" key="2">
    <source>
        <dbReference type="Proteomes" id="UP000525078"/>
    </source>
</evidence>
<sequence>MENGMWSLLVESFVRMMQTKSWAFKVDLWRWKTKGYERFKNYLSGEKEVETEICVHRFIEW</sequence>
<dbReference type="EMBL" id="JAATIP010000046">
    <property type="protein sequence ID" value="KAF4384965.1"/>
    <property type="molecule type" value="Genomic_DNA"/>
</dbReference>
<name>A0A7J6GPW1_CANSA</name>
<protein>
    <submittedName>
        <fullName evidence="1">Uncharacterized protein</fullName>
    </submittedName>
</protein>
<evidence type="ECO:0000313" key="1">
    <source>
        <dbReference type="EMBL" id="KAF4384965.1"/>
    </source>
</evidence>
<accession>A0A7J6GPW1</accession>
<dbReference type="AlphaFoldDB" id="A0A7J6GPW1"/>
<gene>
    <name evidence="1" type="ORF">F8388_010563</name>
</gene>
<reference evidence="1 2" key="1">
    <citation type="journal article" date="2020" name="bioRxiv">
        <title>Sequence and annotation of 42 cannabis genomes reveals extensive copy number variation in cannabinoid synthesis and pathogen resistance genes.</title>
        <authorList>
            <person name="Mckernan K.J."/>
            <person name="Helbert Y."/>
            <person name="Kane L.T."/>
            <person name="Ebling H."/>
            <person name="Zhang L."/>
            <person name="Liu B."/>
            <person name="Eaton Z."/>
            <person name="Mclaughlin S."/>
            <person name="Kingan S."/>
            <person name="Baybayan P."/>
            <person name="Concepcion G."/>
            <person name="Jordan M."/>
            <person name="Riva A."/>
            <person name="Barbazuk W."/>
            <person name="Harkins T."/>
        </authorList>
    </citation>
    <scope>NUCLEOTIDE SEQUENCE [LARGE SCALE GENOMIC DNA]</scope>
    <source>
        <strain evidence="2">cv. Jamaican Lion 4</strain>
        <tissue evidence="1">Leaf</tissue>
    </source>
</reference>
<comment type="caution">
    <text evidence="1">The sequence shown here is derived from an EMBL/GenBank/DDBJ whole genome shotgun (WGS) entry which is preliminary data.</text>
</comment>
<dbReference type="Proteomes" id="UP000525078">
    <property type="component" value="Unassembled WGS sequence"/>
</dbReference>
<proteinExistence type="predicted"/>
<organism evidence="1 2">
    <name type="scientific">Cannabis sativa</name>
    <name type="common">Hemp</name>
    <name type="synonym">Marijuana</name>
    <dbReference type="NCBI Taxonomy" id="3483"/>
    <lineage>
        <taxon>Eukaryota</taxon>
        <taxon>Viridiplantae</taxon>
        <taxon>Streptophyta</taxon>
        <taxon>Embryophyta</taxon>
        <taxon>Tracheophyta</taxon>
        <taxon>Spermatophyta</taxon>
        <taxon>Magnoliopsida</taxon>
        <taxon>eudicotyledons</taxon>
        <taxon>Gunneridae</taxon>
        <taxon>Pentapetalae</taxon>
        <taxon>rosids</taxon>
        <taxon>fabids</taxon>
        <taxon>Rosales</taxon>
        <taxon>Cannabaceae</taxon>
        <taxon>Cannabis</taxon>
    </lineage>
</organism>